<dbReference type="RefSeq" id="WP_069859406.1">
    <property type="nucleotide sequence ID" value="NZ_BDFE01000017.1"/>
</dbReference>
<comment type="caution">
    <text evidence="2">The sequence shown here is derived from an EMBL/GenBank/DDBJ whole genome shotgun (WGS) entry which is preliminary data.</text>
</comment>
<sequence length="105" mass="12548">MPGSKDRRSFKRYPYKTPVEVRYENKGDIHYGQMRNYSNKGMCIETSEPFKLDNNVYIRMKEYHPGRKGVNSYEWYGGKVRWVREEGEKGMDFVVGIQFPSPMMY</sequence>
<accession>A0A194AJB8</accession>
<reference evidence="3" key="1">
    <citation type="submission" date="2016-06" db="EMBL/GenBank/DDBJ databases">
        <title>Draft genome sequence of Desulfoplanes formicivorans strain Pf12B.</title>
        <authorList>
            <person name="Watanabe M."/>
            <person name="Kojima H."/>
            <person name="Fukui M."/>
        </authorList>
    </citation>
    <scope>NUCLEOTIDE SEQUENCE [LARGE SCALE GENOMIC DNA]</scope>
    <source>
        <strain evidence="3">Pf12B</strain>
    </source>
</reference>
<dbReference type="InterPro" id="IPR009875">
    <property type="entry name" value="PilZ_domain"/>
</dbReference>
<name>A0A194AJB8_9BACT</name>
<dbReference type="GO" id="GO:0035438">
    <property type="term" value="F:cyclic-di-GMP binding"/>
    <property type="evidence" value="ECO:0007669"/>
    <property type="project" value="InterPro"/>
</dbReference>
<keyword evidence="3" id="KW-1185">Reference proteome</keyword>
<dbReference type="AlphaFoldDB" id="A0A194AJB8"/>
<proteinExistence type="predicted"/>
<dbReference type="SUPFAM" id="SSF141371">
    <property type="entry name" value="PilZ domain-like"/>
    <property type="match status" value="1"/>
</dbReference>
<gene>
    <name evidence="2" type="ORF">DPF_1871</name>
</gene>
<evidence type="ECO:0000313" key="3">
    <source>
        <dbReference type="Proteomes" id="UP000095200"/>
    </source>
</evidence>
<dbReference type="Proteomes" id="UP000095200">
    <property type="component" value="Unassembled WGS sequence"/>
</dbReference>
<protein>
    <recommendedName>
        <fullName evidence="1">PilZ domain-containing protein</fullName>
    </recommendedName>
</protein>
<dbReference type="EMBL" id="BDFE01000017">
    <property type="protein sequence ID" value="GAU09151.1"/>
    <property type="molecule type" value="Genomic_DNA"/>
</dbReference>
<organism evidence="2 3">
    <name type="scientific">Desulfoplanes formicivorans</name>
    <dbReference type="NCBI Taxonomy" id="1592317"/>
    <lineage>
        <taxon>Bacteria</taxon>
        <taxon>Pseudomonadati</taxon>
        <taxon>Thermodesulfobacteriota</taxon>
        <taxon>Desulfovibrionia</taxon>
        <taxon>Desulfovibrionales</taxon>
        <taxon>Desulfoplanaceae</taxon>
        <taxon>Desulfoplanes</taxon>
    </lineage>
</organism>
<dbReference type="Gene3D" id="2.40.10.220">
    <property type="entry name" value="predicted glycosyltransferase like domains"/>
    <property type="match status" value="1"/>
</dbReference>
<dbReference type="Pfam" id="PF07238">
    <property type="entry name" value="PilZ"/>
    <property type="match status" value="1"/>
</dbReference>
<evidence type="ECO:0000259" key="1">
    <source>
        <dbReference type="Pfam" id="PF07238"/>
    </source>
</evidence>
<evidence type="ECO:0000313" key="2">
    <source>
        <dbReference type="EMBL" id="GAU09151.1"/>
    </source>
</evidence>
<feature type="domain" description="PilZ" evidence="1">
    <location>
        <begin position="6"/>
        <end position="99"/>
    </location>
</feature>